<comment type="caution">
    <text evidence="1">The sequence shown here is derived from an EMBL/GenBank/DDBJ whole genome shotgun (WGS) entry which is preliminary data.</text>
</comment>
<reference evidence="1 2" key="1">
    <citation type="journal article" date="2024" name="G3 (Bethesda)">
        <title>Genome assembly of Hibiscus sabdariffa L. provides insights into metabolisms of medicinal natural products.</title>
        <authorList>
            <person name="Kim T."/>
        </authorList>
    </citation>
    <scope>NUCLEOTIDE SEQUENCE [LARGE SCALE GENOMIC DNA]</scope>
    <source>
        <strain evidence="1">TK-2024</strain>
        <tissue evidence="1">Old leaves</tissue>
    </source>
</reference>
<sequence>MATQNESSEAGPLAGNGNVIPDRKIALITGITGQDAHKPHLNRPPQHPQGPDEAPLRRPHRRFLASSLARHDPTRRGLQSGGTIPRGCLFRNLRLHRRCGGHRIPPVVGSRQILHCGHGLEPHQVLPSWILGDVRIHFPATIRNHPVSPQIPVRSFQMRRALVHRELQGSARDLRLQRDPVQPRVPRRGENFVTRKITRAVGRIKTGLQSKLFLGNLQASRDWGFAGDYVEAMWMMLQQEKADDYVVATEEFLEVAFGYVGLKWREHVVIDKKYFRPAEVDKLKGDSSKARKVLGWKPRVGFEQLVKMMVDEDIELAKREKVLVDAGYLDAHRQPYYLTFLFLSTSIFIPLIPPSFLFYSRNLQFKFYLECWAQNLSHLC</sequence>
<organism evidence="1 2">
    <name type="scientific">Hibiscus sabdariffa</name>
    <name type="common">roselle</name>
    <dbReference type="NCBI Taxonomy" id="183260"/>
    <lineage>
        <taxon>Eukaryota</taxon>
        <taxon>Viridiplantae</taxon>
        <taxon>Streptophyta</taxon>
        <taxon>Embryophyta</taxon>
        <taxon>Tracheophyta</taxon>
        <taxon>Spermatophyta</taxon>
        <taxon>Magnoliopsida</taxon>
        <taxon>eudicotyledons</taxon>
        <taxon>Gunneridae</taxon>
        <taxon>Pentapetalae</taxon>
        <taxon>rosids</taxon>
        <taxon>malvids</taxon>
        <taxon>Malvales</taxon>
        <taxon>Malvaceae</taxon>
        <taxon>Malvoideae</taxon>
        <taxon>Hibiscus</taxon>
    </lineage>
</organism>
<dbReference type="Pfam" id="PF16363">
    <property type="entry name" value="GDP_Man_Dehyd"/>
    <property type="match status" value="1"/>
</dbReference>
<dbReference type="SUPFAM" id="SSF51735">
    <property type="entry name" value="NAD(P)-binding Rossmann-fold domains"/>
    <property type="match status" value="1"/>
</dbReference>
<evidence type="ECO:0000313" key="1">
    <source>
        <dbReference type="EMBL" id="KAK8478064.1"/>
    </source>
</evidence>
<name>A0ABR1ZCQ4_9ROSI</name>
<dbReference type="PANTHER" id="PTHR43715:SF1">
    <property type="entry name" value="GDP-MANNOSE 4,6 DEHYDRATASE"/>
    <property type="match status" value="1"/>
</dbReference>
<dbReference type="InterPro" id="IPR036291">
    <property type="entry name" value="NAD(P)-bd_dom_sf"/>
</dbReference>
<dbReference type="InterPro" id="IPR006368">
    <property type="entry name" value="GDP_Man_deHydtase"/>
</dbReference>
<dbReference type="InterPro" id="IPR016040">
    <property type="entry name" value="NAD(P)-bd_dom"/>
</dbReference>
<keyword evidence="2" id="KW-1185">Reference proteome</keyword>
<dbReference type="Proteomes" id="UP001396334">
    <property type="component" value="Unassembled WGS sequence"/>
</dbReference>
<accession>A0ABR1ZCQ4</accession>
<dbReference type="Gene3D" id="3.90.25.10">
    <property type="entry name" value="UDP-galactose 4-epimerase, domain 1"/>
    <property type="match status" value="2"/>
</dbReference>
<dbReference type="PANTHER" id="PTHR43715">
    <property type="entry name" value="GDP-MANNOSE 4,6-DEHYDRATASE"/>
    <property type="match status" value="1"/>
</dbReference>
<dbReference type="EMBL" id="JBBPBN010001512">
    <property type="protein sequence ID" value="KAK8478064.1"/>
    <property type="molecule type" value="Genomic_DNA"/>
</dbReference>
<gene>
    <name evidence="1" type="ORF">V6N11_061877</name>
</gene>
<protein>
    <submittedName>
        <fullName evidence="1">Uncharacterized protein</fullName>
    </submittedName>
</protein>
<proteinExistence type="predicted"/>
<evidence type="ECO:0000313" key="2">
    <source>
        <dbReference type="Proteomes" id="UP001396334"/>
    </source>
</evidence>